<feature type="domain" description="PD-(D/E)XK endonuclease-like" evidence="1">
    <location>
        <begin position="39"/>
        <end position="227"/>
    </location>
</feature>
<organism evidence="2 3">
    <name type="scientific">Pyrodictium delaneyi</name>
    <dbReference type="NCBI Taxonomy" id="1273541"/>
    <lineage>
        <taxon>Archaea</taxon>
        <taxon>Thermoproteota</taxon>
        <taxon>Thermoprotei</taxon>
        <taxon>Desulfurococcales</taxon>
        <taxon>Pyrodictiaceae</taxon>
        <taxon>Pyrodictium</taxon>
    </lineage>
</organism>
<evidence type="ECO:0000313" key="3">
    <source>
        <dbReference type="Proteomes" id="UP000196694"/>
    </source>
</evidence>
<dbReference type="Pfam" id="PF12705">
    <property type="entry name" value="PDDEXK_1"/>
    <property type="match status" value="1"/>
</dbReference>
<proteinExistence type="predicted"/>
<evidence type="ECO:0000313" key="2">
    <source>
        <dbReference type="EMBL" id="OWJ55475.1"/>
    </source>
</evidence>
<dbReference type="Proteomes" id="UP000196694">
    <property type="component" value="Unassembled WGS sequence"/>
</dbReference>
<evidence type="ECO:0000259" key="1">
    <source>
        <dbReference type="Pfam" id="PF12705"/>
    </source>
</evidence>
<keyword evidence="3" id="KW-1185">Reference proteome</keyword>
<dbReference type="RefSeq" id="WP_055408543.1">
    <property type="nucleotide sequence ID" value="NZ_CP013011.1"/>
</dbReference>
<sequence>MLVERFFVEATGRPGCGEDGGRLLGATAHLVKARSVATAAAQCVFMARLGETMGVRGFYHSVLPGKGEAVHLVLALVFPRALREHVGGGSVDYGGLVEEAFGRLKSDGVLDVEKIDQSREDEIIRTSEELARAGVEFVETAFRALAGDEAEEALARSRVLAEHQFMSYRLHVWGVADVVVEDPVGRYAAVIEWKSYSPGEGRTAQVTKVDIAQAYVYAMLEAERLGLAGDGFESYVSAVLGEGPDGRGARVVPGVVRPSPTGRASRVYVKHPRLCIGGRGGCDYHELRRLMAGLVLAAEHLTLSVTDLREHLKYARNVEEICSVVTRGGKRRPVFRLVPELVLDGDRVRLPMGSPLREELRWPCKLCPDNVREACVYYLSSGRDPRYADFKAFRSESWRARFAIYAHRENALAPYKHFRDLALRYGSGMDWIRGRLVNRVLPDGSRVDLFDEAWVDGGELVLARPPLRWERENMHLFTLREGKPAAVFLNEGHVRDPLLRASFHGSVSSVEYDEGADRVYVRVAPANKLSRIYPALLEHLAETSPEVFHGVVALEVNVELTQLELLGVTAAEMGTVRRGAEALERLGREEQLEAEDMLALLFGGVRI</sequence>
<name>A0A211YQZ6_9CREN</name>
<protein>
    <recommendedName>
        <fullName evidence="1">PD-(D/E)XK endonuclease-like domain-containing protein</fullName>
    </recommendedName>
</protein>
<dbReference type="AlphaFoldDB" id="A0A211YQZ6"/>
<reference evidence="2 3" key="1">
    <citation type="submission" date="2017-05" db="EMBL/GenBank/DDBJ databases">
        <title>The draft genome of the hyperthermophilic archaeon 'Pyrodictium delaneyi strain Hulk', an iron and nitrate reducer, reveals the capacity for sulfate reduction.</title>
        <authorList>
            <person name="Demey L.M."/>
            <person name="Miller C."/>
            <person name="Manzella M."/>
            <person name="Reguera G."/>
            <person name="Kashefi K."/>
        </authorList>
    </citation>
    <scope>NUCLEOTIDE SEQUENCE [LARGE SCALE GENOMIC DNA]</scope>
    <source>
        <strain evidence="2 3">Hulk</strain>
    </source>
</reference>
<dbReference type="InterPro" id="IPR038726">
    <property type="entry name" value="PDDEXK_AddAB-type"/>
</dbReference>
<gene>
    <name evidence="2" type="ORF">Pdsh_01365</name>
</gene>
<accession>A0A211YQZ6</accession>
<dbReference type="GeneID" id="26099196"/>
<comment type="caution">
    <text evidence="2">The sequence shown here is derived from an EMBL/GenBank/DDBJ whole genome shotgun (WGS) entry which is preliminary data.</text>
</comment>
<dbReference type="EMBL" id="NCQP01000001">
    <property type="protein sequence ID" value="OWJ55475.1"/>
    <property type="molecule type" value="Genomic_DNA"/>
</dbReference>